<organism evidence="3 4">
    <name type="scientific">Wohlfahrtiimonas larvae</name>
    <dbReference type="NCBI Taxonomy" id="1157986"/>
    <lineage>
        <taxon>Bacteria</taxon>
        <taxon>Pseudomonadati</taxon>
        <taxon>Pseudomonadota</taxon>
        <taxon>Gammaproteobacteria</taxon>
        <taxon>Cardiobacteriales</taxon>
        <taxon>Ignatzschineriaceae</taxon>
        <taxon>Wohlfahrtiimonas</taxon>
    </lineage>
</organism>
<gene>
    <name evidence="3" type="ORF">GCM10023338_15760</name>
</gene>
<accession>A0ABP9MUN2</accession>
<dbReference type="PANTHER" id="PTHR11820">
    <property type="entry name" value="ACYLPYRUVASE"/>
    <property type="match status" value="1"/>
</dbReference>
<dbReference type="Pfam" id="PF01557">
    <property type="entry name" value="FAA_hydrolase"/>
    <property type="match status" value="1"/>
</dbReference>
<keyword evidence="3" id="KW-0378">Hydrolase</keyword>
<evidence type="ECO:0000313" key="3">
    <source>
        <dbReference type="EMBL" id="GAA5100772.1"/>
    </source>
</evidence>
<dbReference type="Gene3D" id="3.90.850.10">
    <property type="entry name" value="Fumarylacetoacetase-like, C-terminal domain"/>
    <property type="match status" value="1"/>
</dbReference>
<name>A0ABP9MUN2_9GAMM</name>
<feature type="domain" description="Fumarylacetoacetase-like C-terminal" evidence="2">
    <location>
        <begin position="29"/>
        <end position="229"/>
    </location>
</feature>
<dbReference type="InterPro" id="IPR011234">
    <property type="entry name" value="Fumarylacetoacetase-like_C"/>
</dbReference>
<dbReference type="SUPFAM" id="SSF56529">
    <property type="entry name" value="FAH"/>
    <property type="match status" value="1"/>
</dbReference>
<keyword evidence="4" id="KW-1185">Reference proteome</keyword>
<protein>
    <submittedName>
        <fullName evidence="3">Fumarylacetoacetate hydrolase family protein</fullName>
    </submittedName>
</protein>
<evidence type="ECO:0000259" key="2">
    <source>
        <dbReference type="Pfam" id="PF01557"/>
    </source>
</evidence>
<sequence>MTKQYIFPVAEPIAIPIKGSSLLFPIHRIFCVGRNYMAHAKEMGTIVDKTQQEPFYFLKHPSSYVPSGAEIPYPTRTNNFHYEMEFIIAIGKAGANITQQDAIHHIFGYGCGLDMTRRDLQAKAKDNRHPWDIAKDFENSAILSEIMPITQSGEITEGTIQLTVNDEIRQSSDLSHMIWNVNEIIEHLSTLYTLQPGDIIMTGTPEGVGAIHPNDQLTGYIDNISMLTVKISA</sequence>
<dbReference type="RefSeq" id="WP_345667724.1">
    <property type="nucleotide sequence ID" value="NZ_BAABKE010000005.1"/>
</dbReference>
<dbReference type="Proteomes" id="UP001500631">
    <property type="component" value="Unassembled WGS sequence"/>
</dbReference>
<keyword evidence="1" id="KW-0479">Metal-binding</keyword>
<reference evidence="4" key="1">
    <citation type="journal article" date="2019" name="Int. J. Syst. Evol. Microbiol.">
        <title>The Global Catalogue of Microorganisms (GCM) 10K type strain sequencing project: providing services to taxonomists for standard genome sequencing and annotation.</title>
        <authorList>
            <consortium name="The Broad Institute Genomics Platform"/>
            <consortium name="The Broad Institute Genome Sequencing Center for Infectious Disease"/>
            <person name="Wu L."/>
            <person name="Ma J."/>
        </authorList>
    </citation>
    <scope>NUCLEOTIDE SEQUENCE [LARGE SCALE GENOMIC DNA]</scope>
    <source>
        <strain evidence="4">JCM 18424</strain>
    </source>
</reference>
<proteinExistence type="predicted"/>
<dbReference type="EMBL" id="BAABKE010000005">
    <property type="protein sequence ID" value="GAA5100772.1"/>
    <property type="molecule type" value="Genomic_DNA"/>
</dbReference>
<dbReference type="PANTHER" id="PTHR11820:SF90">
    <property type="entry name" value="FLUTATHIONE S-TRANSFERASE"/>
    <property type="match status" value="1"/>
</dbReference>
<comment type="caution">
    <text evidence="3">The sequence shown here is derived from an EMBL/GenBank/DDBJ whole genome shotgun (WGS) entry which is preliminary data.</text>
</comment>
<dbReference type="InterPro" id="IPR036663">
    <property type="entry name" value="Fumarylacetoacetase_C_sf"/>
</dbReference>
<evidence type="ECO:0000256" key="1">
    <source>
        <dbReference type="ARBA" id="ARBA00022723"/>
    </source>
</evidence>
<dbReference type="GO" id="GO:0016787">
    <property type="term" value="F:hydrolase activity"/>
    <property type="evidence" value="ECO:0007669"/>
    <property type="project" value="UniProtKB-KW"/>
</dbReference>
<evidence type="ECO:0000313" key="4">
    <source>
        <dbReference type="Proteomes" id="UP001500631"/>
    </source>
</evidence>